<dbReference type="AlphaFoldDB" id="A0A2C6KJ40"/>
<dbReference type="RefSeq" id="XP_067918142.1">
    <property type="nucleotide sequence ID" value="XM_068069884.1"/>
</dbReference>
<dbReference type="GeneID" id="94433095"/>
<dbReference type="Proteomes" id="UP000221165">
    <property type="component" value="Unassembled WGS sequence"/>
</dbReference>
<comment type="caution">
    <text evidence="2">The sequence shown here is derived from an EMBL/GenBank/DDBJ whole genome shotgun (WGS) entry which is preliminary data.</text>
</comment>
<dbReference type="OrthoDB" id="407343at2759"/>
<feature type="compositionally biased region" description="Polar residues" evidence="1">
    <location>
        <begin position="159"/>
        <end position="177"/>
    </location>
</feature>
<keyword evidence="3" id="KW-1185">Reference proteome</keyword>
<feature type="compositionally biased region" description="Low complexity" evidence="1">
    <location>
        <begin position="387"/>
        <end position="399"/>
    </location>
</feature>
<feature type="compositionally biased region" description="Basic and acidic residues" evidence="1">
    <location>
        <begin position="197"/>
        <end position="233"/>
    </location>
</feature>
<feature type="region of interest" description="Disordered" evidence="1">
    <location>
        <begin position="544"/>
        <end position="575"/>
    </location>
</feature>
<feature type="compositionally biased region" description="Polar residues" evidence="1">
    <location>
        <begin position="87"/>
        <end position="102"/>
    </location>
</feature>
<dbReference type="VEuPathDB" id="ToxoDB:CSUI_009775"/>
<organism evidence="2 3">
    <name type="scientific">Cystoisospora suis</name>
    <dbReference type="NCBI Taxonomy" id="483139"/>
    <lineage>
        <taxon>Eukaryota</taxon>
        <taxon>Sar</taxon>
        <taxon>Alveolata</taxon>
        <taxon>Apicomplexa</taxon>
        <taxon>Conoidasida</taxon>
        <taxon>Coccidia</taxon>
        <taxon>Eucoccidiorida</taxon>
        <taxon>Eimeriorina</taxon>
        <taxon>Sarcocystidae</taxon>
        <taxon>Cystoisospora</taxon>
    </lineage>
</organism>
<feature type="compositionally biased region" description="Polar residues" evidence="1">
    <location>
        <begin position="286"/>
        <end position="305"/>
    </location>
</feature>
<feature type="compositionally biased region" description="Acidic residues" evidence="1">
    <location>
        <begin position="143"/>
        <end position="158"/>
    </location>
</feature>
<sequence>MGNTESAPPALHDNYLAVIASIEGRLGHLPARNSHAPTKSPRRANGVCHHSSGPAAAVLPRDGPKCPVPDNSEISGTQSPGTGGLDSTGTSESSPRRNSGTIVPQERRGKPPLTGDPGQVEGLGEGQGSHVQGGDRDLAATESDWEDATVNDFAEEEVTSLSSSAHFKPQSKQSSVKAPSPRLFPSTSALKLSSDSDDGRGEEADSAFHTRDDERNGMATEEPEKEKECREDTSAAQIDSSLSSCTGGQIVEEGNDKQAAVTGDSSESKPNPDMVAKLSETKVGRSLSSKKSTNSLAGTSTTRPSKSPAPGQPRSRGPGRNVPEPLRAEELEYAVTTASVCSRRGFCAEDRRRRTSGASSTQEKRPVSAVDLDSFSPYSPSYALGITTPTTNATTTTGSTEDRGSSRGGFETEGDRLGSDRLIFGDEGNHFPFLEEPALSLWVTFLLGKSLAACMAVCPHWFMKIDKAVSRMCAPITRDFAQAYSSHLEVWGSAVKLQPLQISEDDGVRVDWIIFAKVLPRCAGNVLEVGYTYSYLPEQAPAPVPLAGGDSGDRKGRKRRNRKGPSETGPPTRFEEGVILSPSGRPCPSHTPKLTFTCSYAFAVSPANGSRTLWIHRDMCRFHGDETGVAVMGSIARVCAGDFVEVAVSIYSGGGRVALDRVSWLPLRQEKRRQSLPSKGLFSPEACPLEWSTAEWFPADEFRLMSTERVKDPEDFGPYLRHFRTEFSGMDVAIRKSTYQAAAPGSLGVNACRCWGFPCEVLPAGVPIVCPLTRRGLQHDRFLSVQLRVGDIVEFYMSQGGAAV</sequence>
<evidence type="ECO:0000313" key="3">
    <source>
        <dbReference type="Proteomes" id="UP000221165"/>
    </source>
</evidence>
<feature type="region of interest" description="Disordered" evidence="1">
    <location>
        <begin position="29"/>
        <end position="326"/>
    </location>
</feature>
<evidence type="ECO:0000256" key="1">
    <source>
        <dbReference type="SAM" id="MobiDB-lite"/>
    </source>
</evidence>
<evidence type="ECO:0000313" key="2">
    <source>
        <dbReference type="EMBL" id="PHJ16413.1"/>
    </source>
</evidence>
<proteinExistence type="predicted"/>
<gene>
    <name evidence="2" type="ORF">CSUI_009775</name>
</gene>
<reference evidence="2 3" key="1">
    <citation type="journal article" date="2017" name="Int. J. Parasitol.">
        <title>The genome of the protozoan parasite Cystoisospora suis and a reverse vaccinology approach to identify vaccine candidates.</title>
        <authorList>
            <person name="Palmieri N."/>
            <person name="Shrestha A."/>
            <person name="Ruttkowski B."/>
            <person name="Beck T."/>
            <person name="Vogl C."/>
            <person name="Tomley F."/>
            <person name="Blake D.P."/>
            <person name="Joachim A."/>
        </authorList>
    </citation>
    <scope>NUCLEOTIDE SEQUENCE [LARGE SCALE GENOMIC DNA]</scope>
    <source>
        <strain evidence="2 3">Wien I</strain>
    </source>
</reference>
<accession>A0A2C6KJ40</accession>
<name>A0A2C6KJ40_9APIC</name>
<protein>
    <submittedName>
        <fullName evidence="2">Uncharacterized protein</fullName>
    </submittedName>
</protein>
<feature type="region of interest" description="Disordered" evidence="1">
    <location>
        <begin position="349"/>
        <end position="414"/>
    </location>
</feature>
<dbReference type="EMBL" id="MIGC01006012">
    <property type="protein sequence ID" value="PHJ16413.1"/>
    <property type="molecule type" value="Genomic_DNA"/>
</dbReference>
<feature type="compositionally biased region" description="Polar residues" evidence="1">
    <location>
        <begin position="234"/>
        <end position="247"/>
    </location>
</feature>